<dbReference type="RefSeq" id="WP_141197754.1">
    <property type="nucleotide sequence ID" value="NZ_CP041186.1"/>
</dbReference>
<protein>
    <submittedName>
        <fullName evidence="3">Hpt domain-containing protein</fullName>
    </submittedName>
</protein>
<proteinExistence type="predicted"/>
<dbReference type="SUPFAM" id="SSF47226">
    <property type="entry name" value="Histidine-containing phosphotransfer domain, HPT domain"/>
    <property type="match status" value="1"/>
</dbReference>
<evidence type="ECO:0000313" key="3">
    <source>
        <dbReference type="EMBL" id="QDG51269.1"/>
    </source>
</evidence>
<organism evidence="3 4">
    <name type="scientific">Persicimonas caeni</name>
    <dbReference type="NCBI Taxonomy" id="2292766"/>
    <lineage>
        <taxon>Bacteria</taxon>
        <taxon>Deltaproteobacteria</taxon>
        <taxon>Bradymonadales</taxon>
        <taxon>Bradymonadaceae</taxon>
        <taxon>Persicimonas</taxon>
    </lineage>
</organism>
<dbReference type="InterPro" id="IPR008207">
    <property type="entry name" value="Sig_transdc_His_kin_Hpt_dom"/>
</dbReference>
<name>A0A4Y6PT04_PERCE</name>
<accession>A0A4Y6PT04</accession>
<sequence>MSTSIRPPEGEKVVDWDEALDRVAGSEETLDELVEIFLEQWPQMMDEIEQGVARADFTLLRRAAHTLKGSAAIFGARRVSHVASSLSQMGKNETLDGSDIALRELQDEMDKLVPELERRL</sequence>
<dbReference type="GO" id="GO:0000160">
    <property type="term" value="P:phosphorelay signal transduction system"/>
    <property type="evidence" value="ECO:0007669"/>
    <property type="project" value="InterPro"/>
</dbReference>
<feature type="domain" description="HPt" evidence="2">
    <location>
        <begin position="26"/>
        <end position="120"/>
    </location>
</feature>
<feature type="modified residue" description="Phosphohistidine" evidence="1">
    <location>
        <position position="65"/>
    </location>
</feature>
<dbReference type="Gene3D" id="1.20.120.160">
    <property type="entry name" value="HPT domain"/>
    <property type="match status" value="1"/>
</dbReference>
<dbReference type="InterPro" id="IPR036641">
    <property type="entry name" value="HPT_dom_sf"/>
</dbReference>
<evidence type="ECO:0000259" key="2">
    <source>
        <dbReference type="PROSITE" id="PS50894"/>
    </source>
</evidence>
<reference evidence="3 4" key="1">
    <citation type="submission" date="2019-06" db="EMBL/GenBank/DDBJ databases">
        <title>Persicimonas caeni gen. nov., sp. nov., a predatory bacterium isolated from solar saltern.</title>
        <authorList>
            <person name="Wang S."/>
        </authorList>
    </citation>
    <scope>NUCLEOTIDE SEQUENCE [LARGE SCALE GENOMIC DNA]</scope>
    <source>
        <strain evidence="3 4">YN101</strain>
    </source>
</reference>
<evidence type="ECO:0000313" key="4">
    <source>
        <dbReference type="Proteomes" id="UP000315995"/>
    </source>
</evidence>
<dbReference type="PROSITE" id="PS50894">
    <property type="entry name" value="HPT"/>
    <property type="match status" value="1"/>
</dbReference>
<dbReference type="AlphaFoldDB" id="A0A4Y6PT04"/>
<keyword evidence="4" id="KW-1185">Reference proteome</keyword>
<dbReference type="Pfam" id="PF01627">
    <property type="entry name" value="Hpt"/>
    <property type="match status" value="1"/>
</dbReference>
<gene>
    <name evidence="3" type="ORF">FIV42_11110</name>
</gene>
<evidence type="ECO:0000256" key="1">
    <source>
        <dbReference type="PROSITE-ProRule" id="PRU00110"/>
    </source>
</evidence>
<accession>A0A5B8Y3Q5</accession>
<dbReference type="Proteomes" id="UP000315995">
    <property type="component" value="Chromosome"/>
</dbReference>
<dbReference type="OrthoDB" id="214330at2"/>
<keyword evidence="1" id="KW-0597">Phosphoprotein</keyword>
<dbReference type="EMBL" id="CP041186">
    <property type="protein sequence ID" value="QDG51269.1"/>
    <property type="molecule type" value="Genomic_DNA"/>
</dbReference>
<dbReference type="CDD" id="cd00088">
    <property type="entry name" value="HPT"/>
    <property type="match status" value="1"/>
</dbReference>
<dbReference type="SMART" id="SM00073">
    <property type="entry name" value="HPT"/>
    <property type="match status" value="1"/>
</dbReference>